<accession>A0A2J6PME7</accession>
<feature type="non-terminal residue" evidence="2">
    <location>
        <position position="105"/>
    </location>
</feature>
<dbReference type="Pfam" id="PF06985">
    <property type="entry name" value="HET"/>
    <property type="match status" value="1"/>
</dbReference>
<dbReference type="InterPro" id="IPR010730">
    <property type="entry name" value="HET"/>
</dbReference>
<dbReference type="Proteomes" id="UP000235672">
    <property type="component" value="Unassembled WGS sequence"/>
</dbReference>
<evidence type="ECO:0000313" key="3">
    <source>
        <dbReference type="Proteomes" id="UP000235672"/>
    </source>
</evidence>
<organism evidence="2 3">
    <name type="scientific">Hyaloscypha hepaticicola</name>
    <dbReference type="NCBI Taxonomy" id="2082293"/>
    <lineage>
        <taxon>Eukaryota</taxon>
        <taxon>Fungi</taxon>
        <taxon>Dikarya</taxon>
        <taxon>Ascomycota</taxon>
        <taxon>Pezizomycotina</taxon>
        <taxon>Leotiomycetes</taxon>
        <taxon>Helotiales</taxon>
        <taxon>Hyaloscyphaceae</taxon>
        <taxon>Hyaloscypha</taxon>
    </lineage>
</organism>
<reference evidence="2 3" key="1">
    <citation type="submission" date="2016-05" db="EMBL/GenBank/DDBJ databases">
        <title>A degradative enzymes factory behind the ericoid mycorrhizal symbiosis.</title>
        <authorList>
            <consortium name="DOE Joint Genome Institute"/>
            <person name="Martino E."/>
            <person name="Morin E."/>
            <person name="Grelet G."/>
            <person name="Kuo A."/>
            <person name="Kohler A."/>
            <person name="Daghino S."/>
            <person name="Barry K."/>
            <person name="Choi C."/>
            <person name="Cichocki N."/>
            <person name="Clum A."/>
            <person name="Copeland A."/>
            <person name="Hainaut M."/>
            <person name="Haridas S."/>
            <person name="Labutti K."/>
            <person name="Lindquist E."/>
            <person name="Lipzen A."/>
            <person name="Khouja H.-R."/>
            <person name="Murat C."/>
            <person name="Ohm R."/>
            <person name="Olson A."/>
            <person name="Spatafora J."/>
            <person name="Veneault-Fourrey C."/>
            <person name="Henrissat B."/>
            <person name="Grigoriev I."/>
            <person name="Martin F."/>
            <person name="Perotto S."/>
        </authorList>
    </citation>
    <scope>NUCLEOTIDE SEQUENCE [LARGE SCALE GENOMIC DNA]</scope>
    <source>
        <strain evidence="2 3">UAMH 7357</strain>
    </source>
</reference>
<dbReference type="PANTHER" id="PTHR24148">
    <property type="entry name" value="ANKYRIN REPEAT DOMAIN-CONTAINING PROTEIN 39 HOMOLOG-RELATED"/>
    <property type="match status" value="1"/>
</dbReference>
<sequence length="105" mass="11992">MLGGQIHYSCELVHANLDDHPYYTAISYVWGPLDDGYPVLVGDDKFLMVTRNLMEVLYRFSGADTPTDTGNTTTLVWTDQLCINQYDHAERSKQVALMRRIYSQA</sequence>
<dbReference type="OrthoDB" id="3548654at2759"/>
<name>A0A2J6PME7_9HELO</name>
<protein>
    <recommendedName>
        <fullName evidence="1">Heterokaryon incompatibility domain-containing protein</fullName>
    </recommendedName>
</protein>
<feature type="domain" description="Heterokaryon incompatibility" evidence="1">
    <location>
        <begin position="23"/>
        <end position="105"/>
    </location>
</feature>
<dbReference type="AlphaFoldDB" id="A0A2J6PME7"/>
<dbReference type="PANTHER" id="PTHR24148:SF73">
    <property type="entry name" value="HET DOMAIN PROTEIN (AFU_ORTHOLOGUE AFUA_8G01020)"/>
    <property type="match status" value="1"/>
</dbReference>
<gene>
    <name evidence="2" type="ORF">NA56DRAFT_582549</name>
</gene>
<dbReference type="STRING" id="1745343.A0A2J6PME7"/>
<proteinExistence type="predicted"/>
<evidence type="ECO:0000259" key="1">
    <source>
        <dbReference type="Pfam" id="PF06985"/>
    </source>
</evidence>
<dbReference type="InterPro" id="IPR052895">
    <property type="entry name" value="HetReg/Transcr_Mod"/>
</dbReference>
<dbReference type="EMBL" id="KZ613515">
    <property type="protein sequence ID" value="PMD15187.1"/>
    <property type="molecule type" value="Genomic_DNA"/>
</dbReference>
<keyword evidence="3" id="KW-1185">Reference proteome</keyword>
<evidence type="ECO:0000313" key="2">
    <source>
        <dbReference type="EMBL" id="PMD15187.1"/>
    </source>
</evidence>